<dbReference type="InterPro" id="IPR050624">
    <property type="entry name" value="HTH-type_Tx_Regulator"/>
</dbReference>
<name>A0A7Z1B516_9BACI</name>
<dbReference type="Proteomes" id="UP000185604">
    <property type="component" value="Unassembled WGS sequence"/>
</dbReference>
<dbReference type="EMBL" id="NILF01000067">
    <property type="protein sequence ID" value="TWL33819.1"/>
    <property type="molecule type" value="Genomic_DNA"/>
</dbReference>
<dbReference type="Proteomes" id="UP000429980">
    <property type="component" value="Unassembled WGS sequence"/>
</dbReference>
<dbReference type="InterPro" id="IPR001647">
    <property type="entry name" value="HTH_TetR"/>
</dbReference>
<dbReference type="PROSITE" id="PS01081">
    <property type="entry name" value="HTH_TETR_1"/>
    <property type="match status" value="1"/>
</dbReference>
<reference evidence="5 7" key="1">
    <citation type="journal article" date="2016" name="Front. Microbiol.">
        <title>High-Level Heat Resistance of Spores of Bacillus amyloliquefaciens and Bacillus licheniformis Results from the Presence of a spoVA Operon in a Tn1546 Transposon.</title>
        <authorList>
            <person name="Berendsen E.M."/>
            <person name="Koning R.A."/>
            <person name="Boekhorst J."/>
            <person name="de Jong A."/>
            <person name="Kuipers O.P."/>
            <person name="Wells-Bennik M.H."/>
        </authorList>
    </citation>
    <scope>NUCLEOTIDE SEQUENCE [LARGE SCALE GENOMIC DNA]</scope>
    <source>
        <strain evidence="5 7">B4121</strain>
    </source>
</reference>
<evidence type="ECO:0000313" key="6">
    <source>
        <dbReference type="EMBL" id="TWL33819.1"/>
    </source>
</evidence>
<keyword evidence="1" id="KW-0678">Repressor</keyword>
<dbReference type="InterPro" id="IPR009057">
    <property type="entry name" value="Homeodomain-like_sf"/>
</dbReference>
<organism evidence="5 7">
    <name type="scientific">Bacillus paralicheniformis</name>
    <dbReference type="NCBI Taxonomy" id="1648923"/>
    <lineage>
        <taxon>Bacteria</taxon>
        <taxon>Bacillati</taxon>
        <taxon>Bacillota</taxon>
        <taxon>Bacilli</taxon>
        <taxon>Bacillales</taxon>
        <taxon>Bacillaceae</taxon>
        <taxon>Bacillus</taxon>
    </lineage>
</organism>
<evidence type="ECO:0000313" key="5">
    <source>
        <dbReference type="EMBL" id="OLF96600.1"/>
    </source>
</evidence>
<dbReference type="EMBL" id="LKPO01000004">
    <property type="protein sequence ID" value="OLF96600.1"/>
    <property type="molecule type" value="Genomic_DNA"/>
</dbReference>
<keyword evidence="2 3" id="KW-0238">DNA-binding</keyword>
<comment type="caution">
    <text evidence="5">The sequence shown here is derived from an EMBL/GenBank/DDBJ whole genome shotgun (WGS) entry which is preliminary data.</text>
</comment>
<dbReference type="PANTHER" id="PTHR43479">
    <property type="entry name" value="ACREF/ENVCD OPERON REPRESSOR-RELATED"/>
    <property type="match status" value="1"/>
</dbReference>
<dbReference type="Gene3D" id="1.10.357.10">
    <property type="entry name" value="Tetracycline Repressor, domain 2"/>
    <property type="match status" value="1"/>
</dbReference>
<dbReference type="SUPFAM" id="SSF48498">
    <property type="entry name" value="Tetracyclin repressor-like, C-terminal domain"/>
    <property type="match status" value="1"/>
</dbReference>
<evidence type="ECO:0000256" key="1">
    <source>
        <dbReference type="ARBA" id="ARBA00022491"/>
    </source>
</evidence>
<keyword evidence="8" id="KW-1185">Reference proteome</keyword>
<dbReference type="GO" id="GO:0003677">
    <property type="term" value="F:DNA binding"/>
    <property type="evidence" value="ECO:0007669"/>
    <property type="project" value="UniProtKB-UniRule"/>
</dbReference>
<protein>
    <submittedName>
        <fullName evidence="6">HTH-type transcriptional regulator TtgW</fullName>
    </submittedName>
    <submittedName>
        <fullName evidence="5">Transcriptional regulator TetR family</fullName>
    </submittedName>
</protein>
<dbReference type="PRINTS" id="PR00455">
    <property type="entry name" value="HTHTETR"/>
</dbReference>
<accession>A0A7Z1B516</accession>
<evidence type="ECO:0000256" key="3">
    <source>
        <dbReference type="PROSITE-ProRule" id="PRU00335"/>
    </source>
</evidence>
<dbReference type="SUPFAM" id="SSF46689">
    <property type="entry name" value="Homeodomain-like"/>
    <property type="match status" value="1"/>
</dbReference>
<reference evidence="6 8" key="2">
    <citation type="submission" date="2019-06" db="EMBL/GenBank/DDBJ databases">
        <title>Genome sequence analysis of &gt;100 Bacillus licheniformis strains suggests intrinsic resistance to this species.</title>
        <authorList>
            <person name="Wels M."/>
            <person name="Siezen R.J."/>
            <person name="Johansen E."/>
            <person name="Stuer-Lauridsen B."/>
            <person name="Bjerre K."/>
            <person name="Nielsen B.K.K."/>
        </authorList>
    </citation>
    <scope>NUCLEOTIDE SEQUENCE [LARGE SCALE GENOMIC DNA]</scope>
    <source>
        <strain evidence="6 8">BAC-15381</strain>
    </source>
</reference>
<feature type="domain" description="HTH tetR-type" evidence="4">
    <location>
        <begin position="6"/>
        <end position="66"/>
    </location>
</feature>
<dbReference type="PROSITE" id="PS50977">
    <property type="entry name" value="HTH_TETR_2"/>
    <property type="match status" value="1"/>
</dbReference>
<feature type="DNA-binding region" description="H-T-H motif" evidence="3">
    <location>
        <begin position="29"/>
        <end position="48"/>
    </location>
</feature>
<dbReference type="PANTHER" id="PTHR43479:SF11">
    <property type="entry name" value="ACREF_ENVCD OPERON REPRESSOR-RELATED"/>
    <property type="match status" value="1"/>
</dbReference>
<proteinExistence type="predicted"/>
<evidence type="ECO:0000313" key="8">
    <source>
        <dbReference type="Proteomes" id="UP000429980"/>
    </source>
</evidence>
<dbReference type="InterPro" id="IPR023772">
    <property type="entry name" value="DNA-bd_HTH_TetR-type_CS"/>
</dbReference>
<evidence type="ECO:0000313" key="7">
    <source>
        <dbReference type="Proteomes" id="UP000185604"/>
    </source>
</evidence>
<dbReference type="InterPro" id="IPR036271">
    <property type="entry name" value="Tet_transcr_reg_TetR-rel_C_sf"/>
</dbReference>
<evidence type="ECO:0000259" key="4">
    <source>
        <dbReference type="PROSITE" id="PS50977"/>
    </source>
</evidence>
<dbReference type="RefSeq" id="WP_035338206.1">
    <property type="nucleotide sequence ID" value="NZ_AP023088.1"/>
</dbReference>
<dbReference type="Pfam" id="PF00440">
    <property type="entry name" value="TetR_N"/>
    <property type="match status" value="1"/>
</dbReference>
<gene>
    <name evidence="5" type="ORF">B4121_0811</name>
    <name evidence="6" type="ORF">CHCC15381_0326</name>
</gene>
<evidence type="ECO:0000256" key="2">
    <source>
        <dbReference type="ARBA" id="ARBA00023125"/>
    </source>
</evidence>
<sequence length="197" mass="22510">MNTKSQKRRLQIIEDAIQVLVEEGYANASIGNIAKKGGISKGVVTYHFRNKMQLMKAVVEYCYGLAAPYMEKFMDGSDSAPATLRAYIESNLRFMYEHRAYVTAIIEVVSNLRTETGELFYQNEDESIYEPLVEIFKWGQETEGSFRQFSPHIMARTVRSVIDSLGTKIANQDISDKEDMISEIVDTFDYATRKITK</sequence>
<dbReference type="AlphaFoldDB" id="A0A7Z1B516"/>